<dbReference type="GeneID" id="64871104"/>
<evidence type="ECO:0000256" key="1">
    <source>
        <dbReference type="SAM" id="MobiDB-lite"/>
    </source>
</evidence>
<dbReference type="SUPFAM" id="SSF57783">
    <property type="entry name" value="Zinc beta-ribbon"/>
    <property type="match status" value="1"/>
</dbReference>
<evidence type="ECO:0000313" key="4">
    <source>
        <dbReference type="Proteomes" id="UP000423725"/>
    </source>
</evidence>
<accession>A0A649V9H0</accession>
<dbReference type="InterPro" id="IPR002694">
    <property type="entry name" value="Znf_CHC2"/>
</dbReference>
<evidence type="ECO:0000313" key="3">
    <source>
        <dbReference type="EMBL" id="QGJ88854.1"/>
    </source>
</evidence>
<proteinExistence type="predicted"/>
<name>A0A649V9H0_9CAUD</name>
<dbReference type="Gene3D" id="3.90.580.10">
    <property type="entry name" value="Zinc finger, CHC2-type domain"/>
    <property type="match status" value="1"/>
</dbReference>
<protein>
    <submittedName>
        <fullName evidence="3">DNA primase</fullName>
    </submittedName>
</protein>
<sequence length="129" mass="13974">MSATESPIALAILRYHPDWEPPPDTGEWNKCLCPFHGESRASAAISYDLQGFNCMGCNVRGDVISIIRHEEEVTFAAAKRIAENLSVGGHAPVQVKPSRKPSRRVFGEQGSAGGSTVRPGVRGRTTPWS</sequence>
<feature type="domain" description="Zinc finger CHC2-type" evidence="2">
    <location>
        <begin position="29"/>
        <end position="83"/>
    </location>
</feature>
<dbReference type="SMART" id="SM00400">
    <property type="entry name" value="ZnF_CHCC"/>
    <property type="match status" value="1"/>
</dbReference>
<dbReference type="GO" id="GO:0008270">
    <property type="term" value="F:zinc ion binding"/>
    <property type="evidence" value="ECO:0007669"/>
    <property type="project" value="InterPro"/>
</dbReference>
<dbReference type="Pfam" id="PF01807">
    <property type="entry name" value="Zn_ribbon_DnaG"/>
    <property type="match status" value="1"/>
</dbReference>
<dbReference type="EMBL" id="MN585979">
    <property type="protein sequence ID" value="QGJ88854.1"/>
    <property type="molecule type" value="Genomic_DNA"/>
</dbReference>
<dbReference type="KEGG" id="vg:64871104"/>
<organism evidence="3 4">
    <name type="scientific">Mycobacterium phage Yecey3</name>
    <dbReference type="NCBI Taxonomy" id="2656617"/>
    <lineage>
        <taxon>Viruses</taxon>
        <taxon>Duplodnaviria</taxon>
        <taxon>Heunggongvirae</taxon>
        <taxon>Uroviricota</taxon>
        <taxon>Caudoviricetes</taxon>
        <taxon>Yeceytrevirus</taxon>
        <taxon>Yeceytrevirus yecey3</taxon>
    </lineage>
</organism>
<dbReference type="InterPro" id="IPR036977">
    <property type="entry name" value="DNA_primase_Znf_CHC2"/>
</dbReference>
<dbReference type="Proteomes" id="UP000423725">
    <property type="component" value="Segment"/>
</dbReference>
<evidence type="ECO:0000259" key="2">
    <source>
        <dbReference type="SMART" id="SM00400"/>
    </source>
</evidence>
<dbReference type="RefSeq" id="YP_010061486.1">
    <property type="nucleotide sequence ID" value="NC_054783.1"/>
</dbReference>
<dbReference type="GO" id="GO:0003899">
    <property type="term" value="F:DNA-directed RNA polymerase activity"/>
    <property type="evidence" value="ECO:0007669"/>
    <property type="project" value="InterPro"/>
</dbReference>
<feature type="region of interest" description="Disordered" evidence="1">
    <location>
        <begin position="88"/>
        <end position="129"/>
    </location>
</feature>
<keyword evidence="4" id="KW-1185">Reference proteome</keyword>
<reference evidence="3 4" key="1">
    <citation type="submission" date="2019-10" db="EMBL/GenBank/DDBJ databases">
        <authorList>
            <person name="Curtis N."/>
            <person name="Kistler A.L."/>
            <person name="Garlena R.A."/>
            <person name="Russell D.A."/>
            <person name="Pope W.H."/>
            <person name="Jacobs-Sera D."/>
            <person name="Hatfull G.F."/>
        </authorList>
    </citation>
    <scope>NUCLEOTIDE SEQUENCE [LARGE SCALE GENOMIC DNA]</scope>
</reference>
<dbReference type="GO" id="GO:0006260">
    <property type="term" value="P:DNA replication"/>
    <property type="evidence" value="ECO:0007669"/>
    <property type="project" value="InterPro"/>
</dbReference>
<dbReference type="GO" id="GO:0003677">
    <property type="term" value="F:DNA binding"/>
    <property type="evidence" value="ECO:0007669"/>
    <property type="project" value="InterPro"/>
</dbReference>
<gene>
    <name evidence="3" type="primary">61</name>
    <name evidence="3" type="ORF">SEA_YECEY3_61</name>
</gene>